<feature type="transmembrane region" description="Helical" evidence="8">
    <location>
        <begin position="550"/>
        <end position="571"/>
    </location>
</feature>
<dbReference type="RefSeq" id="WP_097184210.1">
    <property type="nucleotide sequence ID" value="NZ_OCNK01000003.1"/>
</dbReference>
<feature type="region of interest" description="Disordered" evidence="7">
    <location>
        <begin position="694"/>
        <end position="716"/>
    </location>
</feature>
<keyword evidence="5 8" id="KW-1133">Transmembrane helix</keyword>
<evidence type="ECO:0000313" key="11">
    <source>
        <dbReference type="Proteomes" id="UP000219482"/>
    </source>
</evidence>
<feature type="transmembrane region" description="Helical" evidence="8">
    <location>
        <begin position="650"/>
        <end position="671"/>
    </location>
</feature>
<reference evidence="11" key="1">
    <citation type="submission" date="2017-09" db="EMBL/GenBank/DDBJ databases">
        <authorList>
            <person name="Varghese N."/>
            <person name="Submissions S."/>
        </authorList>
    </citation>
    <scope>NUCLEOTIDE SEQUENCE [LARGE SCALE GENOMIC DNA]</scope>
    <source>
        <strain evidence="11">DSM 44270</strain>
    </source>
</reference>
<feature type="transmembrane region" description="Helical" evidence="8">
    <location>
        <begin position="583"/>
        <end position="602"/>
    </location>
</feature>
<evidence type="ECO:0000256" key="6">
    <source>
        <dbReference type="ARBA" id="ARBA00023136"/>
    </source>
</evidence>
<dbReference type="Proteomes" id="UP000219482">
    <property type="component" value="Unassembled WGS sequence"/>
</dbReference>
<evidence type="ECO:0000256" key="3">
    <source>
        <dbReference type="ARBA" id="ARBA00022475"/>
    </source>
</evidence>
<keyword evidence="3" id="KW-1003">Cell membrane</keyword>
<evidence type="ECO:0000256" key="7">
    <source>
        <dbReference type="SAM" id="MobiDB-lite"/>
    </source>
</evidence>
<comment type="similarity">
    <text evidence="2">Belongs to the resistance-nodulation-cell division (RND) (TC 2.A.6) family. MmpL subfamily.</text>
</comment>
<name>A0A286GXA4_9ACTN</name>
<protein>
    <submittedName>
        <fullName evidence="10">Putative drug exporter of the RND superfamily</fullName>
    </submittedName>
</protein>
<feature type="transmembrane region" description="Helical" evidence="8">
    <location>
        <begin position="524"/>
        <end position="543"/>
    </location>
</feature>
<dbReference type="EMBL" id="OCNK01000003">
    <property type="protein sequence ID" value="SOE00177.1"/>
    <property type="molecule type" value="Genomic_DNA"/>
</dbReference>
<feature type="transmembrane region" description="Helical" evidence="8">
    <location>
        <begin position="308"/>
        <end position="332"/>
    </location>
</feature>
<feature type="domain" description="SSD" evidence="9">
    <location>
        <begin position="523"/>
        <end position="682"/>
    </location>
</feature>
<keyword evidence="4 8" id="KW-0812">Transmembrane</keyword>
<keyword evidence="6 8" id="KW-0472">Membrane</keyword>
<evidence type="ECO:0000259" key="9">
    <source>
        <dbReference type="PROSITE" id="PS50156"/>
    </source>
</evidence>
<evidence type="ECO:0000313" key="10">
    <source>
        <dbReference type="EMBL" id="SOE00177.1"/>
    </source>
</evidence>
<feature type="transmembrane region" description="Helical" evidence="8">
    <location>
        <begin position="200"/>
        <end position="221"/>
    </location>
</feature>
<dbReference type="AlphaFoldDB" id="A0A286GXA4"/>
<dbReference type="OrthoDB" id="2365435at2"/>
<feature type="transmembrane region" description="Helical" evidence="8">
    <location>
        <begin position="233"/>
        <end position="255"/>
    </location>
</feature>
<dbReference type="PANTHER" id="PTHR33406">
    <property type="entry name" value="MEMBRANE PROTEIN MJ1562-RELATED"/>
    <property type="match status" value="1"/>
</dbReference>
<dbReference type="GO" id="GO:0005886">
    <property type="term" value="C:plasma membrane"/>
    <property type="evidence" value="ECO:0007669"/>
    <property type="project" value="UniProtKB-SubCell"/>
</dbReference>
<feature type="transmembrane region" description="Helical" evidence="8">
    <location>
        <begin position="175"/>
        <end position="193"/>
    </location>
</feature>
<evidence type="ECO:0000256" key="1">
    <source>
        <dbReference type="ARBA" id="ARBA00004651"/>
    </source>
</evidence>
<gene>
    <name evidence="10" type="ORF">SAMN06272739_2438</name>
</gene>
<proteinExistence type="inferred from homology"/>
<accession>A0A286GXA4</accession>
<dbReference type="Pfam" id="PF03176">
    <property type="entry name" value="MMPL"/>
    <property type="match status" value="2"/>
</dbReference>
<dbReference type="SUPFAM" id="SSF82866">
    <property type="entry name" value="Multidrug efflux transporter AcrB transmembrane domain"/>
    <property type="match status" value="2"/>
</dbReference>
<evidence type="ECO:0000256" key="4">
    <source>
        <dbReference type="ARBA" id="ARBA00022692"/>
    </source>
</evidence>
<keyword evidence="11" id="KW-1185">Reference proteome</keyword>
<feature type="transmembrane region" description="Helical" evidence="8">
    <location>
        <begin position="276"/>
        <end position="296"/>
    </location>
</feature>
<dbReference type="InterPro" id="IPR050545">
    <property type="entry name" value="Mycobact_MmpL"/>
</dbReference>
<dbReference type="PROSITE" id="PS50156">
    <property type="entry name" value="SSD"/>
    <property type="match status" value="1"/>
</dbReference>
<evidence type="ECO:0000256" key="2">
    <source>
        <dbReference type="ARBA" id="ARBA00010157"/>
    </source>
</evidence>
<dbReference type="Gene3D" id="1.20.1640.10">
    <property type="entry name" value="Multidrug efflux transporter AcrB transmembrane domain"/>
    <property type="match status" value="2"/>
</dbReference>
<sequence length="716" mass="74158">MPRRTSVLRWLVPALVAVAWLALAGPLGSFGGKLAEVSENDSAAFLPDSAESTRVTELQRTFQTERTLPVILLWESEDGALDPAALAEAQERVDEAVGIAEDADALEGDPSPAIPSEDGEAVQAVLPFDPDLGDALPDVIAELRELPGIDGTTSFVTGPGAVFADFAAGFAGIDGLLLLAAFGVVLLILLVVYRSPLLPLLVIGTAGMALVVSLAVAYFLAEQGWIAVNGQSQGIASILVVGAATDYGLLLVARYREELRREQSAYTAMRVALRQSWEPVLASGGTVILGVLCLLFSDLGSNRGLGPISAVCIAFAMLAALTFLPAVLVLFGRAAFWPFRPKHGEEHAHGRGREGISASVGRRPGRYLLGSVGALVVLALFLPTFDSGGIPLSEGVRGGSESGAGQEALARHYEAGAASPAVIITPADGWRDVADAAAATDGVAGVEPFTGQQGGPPGAGAAQPIEVDGLVRLDATLDDAPDSEAAQATVGALRTAVGDVDADALVGGSSAGDLDTQETAARDLLVIVPLVLLVITVVLALLLRAILAPLLLVATVALSTAATVGVSALVFDHLFRFPGSDPQVLLIGFVFLVALGIDYNIFLMTRAREESIRHGTRDGVLRALAVTGGVITSAGLVLAATFGALTVLPLVILIQLGFLVGFGVLLDTFVVRTLLVPAAVHLLGDRVWWPSALAQGPTAPEPERERELLRGTPRAD</sequence>
<organism evidence="10 11">
    <name type="scientific">Blastococcus haudaquaticus</name>
    <dbReference type="NCBI Taxonomy" id="1938745"/>
    <lineage>
        <taxon>Bacteria</taxon>
        <taxon>Bacillati</taxon>
        <taxon>Actinomycetota</taxon>
        <taxon>Actinomycetes</taxon>
        <taxon>Geodermatophilales</taxon>
        <taxon>Geodermatophilaceae</taxon>
        <taxon>Blastococcus</taxon>
    </lineage>
</organism>
<dbReference type="InterPro" id="IPR000731">
    <property type="entry name" value="SSD"/>
</dbReference>
<evidence type="ECO:0000256" key="5">
    <source>
        <dbReference type="ARBA" id="ARBA00022989"/>
    </source>
</evidence>
<comment type="subcellular location">
    <subcellularLocation>
        <location evidence="1">Cell membrane</location>
        <topology evidence="1">Multi-pass membrane protein</topology>
    </subcellularLocation>
</comment>
<feature type="transmembrane region" description="Helical" evidence="8">
    <location>
        <begin position="367"/>
        <end position="385"/>
    </location>
</feature>
<feature type="compositionally biased region" description="Basic and acidic residues" evidence="7">
    <location>
        <begin position="701"/>
        <end position="716"/>
    </location>
</feature>
<dbReference type="InterPro" id="IPR004869">
    <property type="entry name" value="MMPL_dom"/>
</dbReference>
<evidence type="ECO:0000256" key="8">
    <source>
        <dbReference type="SAM" id="Phobius"/>
    </source>
</evidence>
<feature type="transmembrane region" description="Helical" evidence="8">
    <location>
        <begin position="623"/>
        <end position="644"/>
    </location>
</feature>
<dbReference type="PANTHER" id="PTHR33406:SF6">
    <property type="entry name" value="MEMBRANE PROTEIN YDGH-RELATED"/>
    <property type="match status" value="1"/>
</dbReference>